<dbReference type="Gene3D" id="2.130.10.10">
    <property type="entry name" value="YVTN repeat-like/Quinoprotein amine dehydrogenase"/>
    <property type="match status" value="2"/>
</dbReference>
<evidence type="ECO:0008006" key="3">
    <source>
        <dbReference type="Google" id="ProtNLM"/>
    </source>
</evidence>
<evidence type="ECO:0000256" key="1">
    <source>
        <dbReference type="SAM" id="MobiDB-lite"/>
    </source>
</evidence>
<dbReference type="AlphaFoldDB" id="A0A382BT50"/>
<reference evidence="2" key="1">
    <citation type="submission" date="2018-05" db="EMBL/GenBank/DDBJ databases">
        <authorList>
            <person name="Lanie J.A."/>
            <person name="Ng W.-L."/>
            <person name="Kazmierczak K.M."/>
            <person name="Andrzejewski T.M."/>
            <person name="Davidsen T.M."/>
            <person name="Wayne K.J."/>
            <person name="Tettelin H."/>
            <person name="Glass J.I."/>
            <person name="Rusch D."/>
            <person name="Podicherti R."/>
            <person name="Tsui H.-C.T."/>
            <person name="Winkler M.E."/>
        </authorList>
    </citation>
    <scope>NUCLEOTIDE SEQUENCE</scope>
</reference>
<organism evidence="2">
    <name type="scientific">marine metagenome</name>
    <dbReference type="NCBI Taxonomy" id="408172"/>
    <lineage>
        <taxon>unclassified sequences</taxon>
        <taxon>metagenomes</taxon>
        <taxon>ecological metagenomes</taxon>
    </lineage>
</organism>
<feature type="region of interest" description="Disordered" evidence="1">
    <location>
        <begin position="94"/>
        <end position="117"/>
    </location>
</feature>
<gene>
    <name evidence="2" type="ORF">METZ01_LOCUS169839</name>
</gene>
<sequence>MFFKEKSFIYSENSAVLFLIIIFFISVLSIKESEINLLVPIPTEIINKKKDRKKFKDERQEWMLNMHRSDPDVNWKKMDQETRLNKITVKTFNRKKGHTDHQENNSERTIPGQWYERGSNNQAGRIRTADVDFENSQIYCASSGGNIWRGSLDGTGWESLNDYFQIKGIHLLKRFSYDNFQRMVMVNNKDCYRTDNDGYVIEGAEGLESIQDWGWVFRSVIKNDDSHTIYLGAIEWDYSIWTHLPAIYKSVDGGESFTRILELTAANGFVVGTSNFDLWTSQESGRPVYVINDGKCYMLSSDDTLILIGDMEPSETGNNILVGGVDEDNQMYLHARVGSQLYSSFNGGISWEAKGDLPTGTFTINSFACSPYNPDEIVVGSVDGYKSTNGGDSWELINHWWEYYSYPETRLHADLPEFNYFIDPESGQEFQLISTDGGIYISYDHFNSVQNISMSGLGVSQYYSTYTTRFSPHHVFAGSQDQGFQRHLSEGDYDGVLNFEQTISGDYGHIVSGDGGSSLWTDYPGFVMYYDDIANSTNMVSWDFEGGGYLWLPPLMIDPYQSNV</sequence>
<dbReference type="InterPro" id="IPR015943">
    <property type="entry name" value="WD40/YVTN_repeat-like_dom_sf"/>
</dbReference>
<accession>A0A382BT50</accession>
<protein>
    <recommendedName>
        <fullName evidence="3">Sortilin N-terminal domain-containing protein</fullName>
    </recommendedName>
</protein>
<dbReference type="EMBL" id="UINC01031245">
    <property type="protein sequence ID" value="SVB16985.1"/>
    <property type="molecule type" value="Genomic_DNA"/>
</dbReference>
<feature type="non-terminal residue" evidence="2">
    <location>
        <position position="564"/>
    </location>
</feature>
<proteinExistence type="predicted"/>
<evidence type="ECO:0000313" key="2">
    <source>
        <dbReference type="EMBL" id="SVB16985.1"/>
    </source>
</evidence>
<name>A0A382BT50_9ZZZZ</name>
<dbReference type="SUPFAM" id="SSF110296">
    <property type="entry name" value="Oligoxyloglucan reducing end-specific cellobiohydrolase"/>
    <property type="match status" value="1"/>
</dbReference>